<feature type="compositionally biased region" description="Basic and acidic residues" evidence="4">
    <location>
        <begin position="9"/>
        <end position="22"/>
    </location>
</feature>
<dbReference type="EMBL" id="VCGU01000458">
    <property type="protein sequence ID" value="TRY64308.1"/>
    <property type="molecule type" value="Genomic_DNA"/>
</dbReference>
<dbReference type="Gene3D" id="3.30.40.10">
    <property type="entry name" value="Zinc/RING finger domain, C3HC4 (zinc finger)"/>
    <property type="match status" value="1"/>
</dbReference>
<dbReference type="Pfam" id="PF13923">
    <property type="entry name" value="zf-C3HC4_2"/>
    <property type="match status" value="1"/>
</dbReference>
<dbReference type="PROSITE" id="PS50089">
    <property type="entry name" value="ZF_RING_2"/>
    <property type="match status" value="1"/>
</dbReference>
<feature type="region of interest" description="Disordered" evidence="4">
    <location>
        <begin position="1"/>
        <end position="23"/>
    </location>
</feature>
<feature type="region of interest" description="Disordered" evidence="4">
    <location>
        <begin position="274"/>
        <end position="293"/>
    </location>
</feature>
<organism evidence="6 7">
    <name type="scientific">Tigriopus californicus</name>
    <name type="common">Marine copepod</name>
    <dbReference type="NCBI Taxonomy" id="6832"/>
    <lineage>
        <taxon>Eukaryota</taxon>
        <taxon>Metazoa</taxon>
        <taxon>Ecdysozoa</taxon>
        <taxon>Arthropoda</taxon>
        <taxon>Crustacea</taxon>
        <taxon>Multicrustacea</taxon>
        <taxon>Hexanauplia</taxon>
        <taxon>Copepoda</taxon>
        <taxon>Harpacticoida</taxon>
        <taxon>Harpacticidae</taxon>
        <taxon>Tigriopus</taxon>
    </lineage>
</organism>
<evidence type="ECO:0000259" key="5">
    <source>
        <dbReference type="PROSITE" id="PS50089"/>
    </source>
</evidence>
<reference evidence="6 7" key="1">
    <citation type="journal article" date="2018" name="Nat. Ecol. Evol.">
        <title>Genomic signatures of mitonuclear coevolution across populations of Tigriopus californicus.</title>
        <authorList>
            <person name="Barreto F.S."/>
            <person name="Watson E.T."/>
            <person name="Lima T.G."/>
            <person name="Willett C.S."/>
            <person name="Edmands S."/>
            <person name="Li W."/>
            <person name="Burton R.S."/>
        </authorList>
    </citation>
    <scope>NUCLEOTIDE SEQUENCE [LARGE SCALE GENOMIC DNA]</scope>
    <source>
        <strain evidence="6 7">San Diego</strain>
    </source>
</reference>
<evidence type="ECO:0000313" key="6">
    <source>
        <dbReference type="EMBL" id="TRY64308.1"/>
    </source>
</evidence>
<gene>
    <name evidence="6" type="ORF">TCAL_01853</name>
</gene>
<comment type="caution">
    <text evidence="6">The sequence shown here is derived from an EMBL/GenBank/DDBJ whole genome shotgun (WGS) entry which is preliminary data.</text>
</comment>
<dbReference type="AlphaFoldDB" id="A0A553NFZ2"/>
<sequence length="364" mass="41671">MSPSLEVKANPEDDKSPEEPSRQLRKRKLDLNRLSSSLTCPLVCQFQFCGIQLKDGDSLEWHYQGHLAHELSRLEKVRVKKNPHDFPNRHSLGRVRRQAFERIQFRRESRQALPASTNGTQTVDHSRPLRCPCCEQMVQPAPDESDLSEEQRLHEHLEACLRVPPQSQDRLDDENEDVDVDTSNDFEEYEWAGQTRVRATSLIQGGLRGAGFLTITHADEDMELDVENVERSYGTAQFTDADIILPEAENESEASERNALRKKVLGQTEMIPIPRAKEDDSNDEDEDTTWSGESEAACLKRENQALKQVSKCNVCMDMYRTPLVSVCCWHVHCQQCWLRALGAKKLCPQCKVIVTPQDLRKIYL</sequence>
<dbReference type="InterPro" id="IPR013083">
    <property type="entry name" value="Znf_RING/FYVE/PHD"/>
</dbReference>
<evidence type="ECO:0000256" key="3">
    <source>
        <dbReference type="PROSITE-ProRule" id="PRU00175"/>
    </source>
</evidence>
<keyword evidence="1 3" id="KW-0863">Zinc-finger</keyword>
<dbReference type="SUPFAM" id="SSF57850">
    <property type="entry name" value="RING/U-box"/>
    <property type="match status" value="1"/>
</dbReference>
<dbReference type="PANTHER" id="PTHR13459:SF1">
    <property type="entry name" value="E3 UBIQUITIN-PROTEIN LIGASE RNF220 ISOFORM X1"/>
    <property type="match status" value="1"/>
</dbReference>
<dbReference type="PANTHER" id="PTHR13459">
    <property type="entry name" value="E3 UBIQUITIN-PROTEIN LIGASE RNF220 ISOFORM X1"/>
    <property type="match status" value="1"/>
</dbReference>
<dbReference type="GO" id="GO:0016567">
    <property type="term" value="P:protein ubiquitination"/>
    <property type="evidence" value="ECO:0007669"/>
    <property type="project" value="TreeGrafter"/>
</dbReference>
<dbReference type="InterPro" id="IPR001841">
    <property type="entry name" value="Znf_RING"/>
</dbReference>
<keyword evidence="2" id="KW-0862">Zinc</keyword>
<evidence type="ECO:0000313" key="7">
    <source>
        <dbReference type="Proteomes" id="UP000318571"/>
    </source>
</evidence>
<dbReference type="STRING" id="6832.A0A553NFZ2"/>
<dbReference type="GO" id="GO:0061630">
    <property type="term" value="F:ubiquitin protein ligase activity"/>
    <property type="evidence" value="ECO:0007669"/>
    <property type="project" value="TreeGrafter"/>
</dbReference>
<dbReference type="OMA" id="YQRVHTN"/>
<name>A0A553NFZ2_TIGCA</name>
<dbReference type="Pfam" id="PF15926">
    <property type="entry name" value="RNF220"/>
    <property type="match status" value="1"/>
</dbReference>
<dbReference type="Proteomes" id="UP000318571">
    <property type="component" value="Chromosome 10"/>
</dbReference>
<feature type="domain" description="RING-type" evidence="5">
    <location>
        <begin position="312"/>
        <end position="351"/>
    </location>
</feature>
<evidence type="ECO:0000256" key="2">
    <source>
        <dbReference type="ARBA" id="ARBA00022833"/>
    </source>
</evidence>
<evidence type="ECO:0000256" key="1">
    <source>
        <dbReference type="ARBA" id="ARBA00022771"/>
    </source>
</evidence>
<dbReference type="GO" id="GO:0008270">
    <property type="term" value="F:zinc ion binding"/>
    <property type="evidence" value="ECO:0007669"/>
    <property type="project" value="UniProtKB-KW"/>
</dbReference>
<keyword evidence="7" id="KW-1185">Reference proteome</keyword>
<proteinExistence type="predicted"/>
<dbReference type="InterPro" id="IPR031824">
    <property type="entry name" value="RNF220_mid"/>
</dbReference>
<accession>A0A553NFZ2</accession>
<keyword evidence="1 3" id="KW-0479">Metal-binding</keyword>
<evidence type="ECO:0000256" key="4">
    <source>
        <dbReference type="SAM" id="MobiDB-lite"/>
    </source>
</evidence>
<dbReference type="InterPro" id="IPR052443">
    <property type="entry name" value="E3_ubiq-ligase_RNF220-like"/>
</dbReference>
<protein>
    <recommendedName>
        <fullName evidence="5">RING-type domain-containing protein</fullName>
    </recommendedName>
</protein>